<proteinExistence type="predicted"/>
<dbReference type="GO" id="GO:0005524">
    <property type="term" value="F:ATP binding"/>
    <property type="evidence" value="ECO:0007669"/>
    <property type="project" value="InterPro"/>
</dbReference>
<dbReference type="Proteomes" id="UP000589516">
    <property type="component" value="Unassembled WGS sequence"/>
</dbReference>
<sequence>MATWGAQHRRFENLMRYRIRDILLVSSPYDYFTLEEDGRLNELLLVDYQQLNLSYAPRITHAATGERALDLLKERPFDLVITMARVGEMAVHVFGRRAKEIQSGIPVVLLAYNTRELALFHEGDAIDRIFVWSGDARVLLAIIKLVEDLRNVDHDTRAGEAQVLILVEDSPRFYSLFLPQLYSELMKQTGSLMAGGLSLHHKLLRMRARAKILLATDMEQAQELYGRYAPFLLGVISDAGFPSEGSHDPQAGKKFVAQVQRESPDAALMIQSSLPENRKVAAKLGVEFIDKADQSLLKGLRSFMRANLGFGDFVFRLPDGEEVGRAQDIAGMRKLLPDVPGESLRYHAARHSFSKWFRARTEFDLAASLRPHVVTEFTDNEQLRQFLLDALRAFEKQRRQAEVADYSLQALEAGSDFVRLGGGSLGGKGRSLAYFHALLPTLNLEEFGDIEVCIPRTAVVGTRVFDEFLESNELGEMAYSDTSELDDDALAETFLEARFPESIYDDLKTFVEQVKYPLAVRSSSLLEDSQHQPFAGVYETYMLSNNHPDPKLRLQHLCDAIKLVYASTFYRASKAYIAATPNRIEEEKMGVVIQEMAGLPHGDAFYPTFAGVARSRNFYPLGDSAPEDGVVAVALGLGKAVVEGEKVFRFSPAHPRQQFQFASTEDYLRSSQRQFWALDLSKEQERPTRAAEASLVQLDLTRAEMDRQLHPLGSVYSVENDVIYDGLARAGVRLVTFAGVTKQAQFPLSGLTQLFLAQAEKGMGGPVEIEFAVIIAPGVRRYAFLQARPLVWESVDVEVDLDSVEGALCTSSQALGNGVIQEIRDIIYIHPDRLDRAETREAAQIIEKLNRKLARAGRPYLLIGPGRWGSSDPWLGIPVKWAQISGARTIIECQLADLPVEPSQGTHFFQNIVSFSVGYLTAPRGAIDWSWLEAQTPAAKDGAVRHLKLKQPLQVLLDGRAGRGAVLPGWN</sequence>
<dbReference type="InterPro" id="IPR013815">
    <property type="entry name" value="ATP_grasp_subdomain_1"/>
</dbReference>
<dbReference type="SUPFAM" id="SSF56059">
    <property type="entry name" value="Glutathione synthetase ATP-binding domain-like"/>
    <property type="match status" value="1"/>
</dbReference>
<accession>A0A7C7ZDQ6</accession>
<protein>
    <recommendedName>
        <fullName evidence="1">Pyruvate phosphate dikinase AMP/ATP-binding domain-containing protein</fullName>
    </recommendedName>
</protein>
<evidence type="ECO:0000313" key="3">
    <source>
        <dbReference type="Proteomes" id="UP000589516"/>
    </source>
</evidence>
<dbReference type="AlphaFoldDB" id="A0A7C7ZDQ6"/>
<dbReference type="Pfam" id="PF01326">
    <property type="entry name" value="PPDK_N"/>
    <property type="match status" value="1"/>
</dbReference>
<reference evidence="3" key="1">
    <citation type="journal article" date="2019" name="bioRxiv">
        <title>Genome diversification in globally distributed novel marine Proteobacteria is linked to environmental adaptation.</title>
        <authorList>
            <person name="Zhou Z."/>
            <person name="Tran P.Q."/>
            <person name="Kieft K."/>
            <person name="Anantharaman K."/>
        </authorList>
    </citation>
    <scope>NUCLEOTIDE SEQUENCE [LARGE SCALE GENOMIC DNA]</scope>
</reference>
<evidence type="ECO:0000313" key="2">
    <source>
        <dbReference type="EMBL" id="HIG63316.1"/>
    </source>
</evidence>
<dbReference type="GO" id="GO:0016301">
    <property type="term" value="F:kinase activity"/>
    <property type="evidence" value="ECO:0007669"/>
    <property type="project" value="InterPro"/>
</dbReference>
<dbReference type="InterPro" id="IPR002192">
    <property type="entry name" value="PPDK_AMP/ATP-bd"/>
</dbReference>
<feature type="domain" description="Pyruvate phosphate dikinase AMP/ATP-binding" evidence="1">
    <location>
        <begin position="424"/>
        <end position="790"/>
    </location>
</feature>
<dbReference type="Gene3D" id="3.30.1490.20">
    <property type="entry name" value="ATP-grasp fold, A domain"/>
    <property type="match status" value="1"/>
</dbReference>
<comment type="caution">
    <text evidence="2">The sequence shown here is derived from an EMBL/GenBank/DDBJ whole genome shotgun (WGS) entry which is preliminary data.</text>
</comment>
<evidence type="ECO:0000259" key="1">
    <source>
        <dbReference type="Pfam" id="PF01326"/>
    </source>
</evidence>
<gene>
    <name evidence="2" type="ORF">EYQ16_02205</name>
</gene>
<name>A0A7C7ZDQ6_9ARCH</name>
<organism evidence="2 3">
    <name type="scientific">Marine Group III euryarchaeote</name>
    <dbReference type="NCBI Taxonomy" id="2173149"/>
    <lineage>
        <taxon>Archaea</taxon>
        <taxon>Methanobacteriati</taxon>
        <taxon>Thermoplasmatota</taxon>
        <taxon>Thermoplasmata</taxon>
        <taxon>Candidatus Thermoprofundales</taxon>
    </lineage>
</organism>
<dbReference type="EMBL" id="DUAV01000021">
    <property type="protein sequence ID" value="HIG63316.1"/>
    <property type="molecule type" value="Genomic_DNA"/>
</dbReference>